<accession>A0A660LE91</accession>
<evidence type="ECO:0000256" key="11">
    <source>
        <dbReference type="ARBA" id="ARBA00023444"/>
    </source>
</evidence>
<name>A0A660LE91_9ACTN</name>
<dbReference type="PANTHER" id="PTHR35457">
    <property type="entry name" value="HEME A SYNTHASE"/>
    <property type="match status" value="1"/>
</dbReference>
<dbReference type="GO" id="GO:0016020">
    <property type="term" value="C:membrane"/>
    <property type="evidence" value="ECO:0007669"/>
    <property type="project" value="UniProtKB-SubCell"/>
</dbReference>
<evidence type="ECO:0000313" key="15">
    <source>
        <dbReference type="Proteomes" id="UP000278962"/>
    </source>
</evidence>
<dbReference type="PANTHER" id="PTHR35457:SF1">
    <property type="entry name" value="HEME A SYNTHASE"/>
    <property type="match status" value="1"/>
</dbReference>
<evidence type="ECO:0000256" key="10">
    <source>
        <dbReference type="ARBA" id="ARBA00023157"/>
    </source>
</evidence>
<dbReference type="GO" id="GO:0016491">
    <property type="term" value="F:oxidoreductase activity"/>
    <property type="evidence" value="ECO:0007669"/>
    <property type="project" value="UniProtKB-KW"/>
</dbReference>
<evidence type="ECO:0000256" key="3">
    <source>
        <dbReference type="ARBA" id="ARBA00022692"/>
    </source>
</evidence>
<keyword evidence="9 13" id="KW-0472">Membrane</keyword>
<evidence type="ECO:0000256" key="4">
    <source>
        <dbReference type="ARBA" id="ARBA00022723"/>
    </source>
</evidence>
<protein>
    <submittedName>
        <fullName evidence="14">Cytochrome c oxidase assembly protein subunit 15</fullName>
    </submittedName>
</protein>
<gene>
    <name evidence="14" type="ORF">C8N24_2755</name>
</gene>
<comment type="caution">
    <text evidence="14">The sequence shown here is derived from an EMBL/GenBank/DDBJ whole genome shotgun (WGS) entry which is preliminary data.</text>
</comment>
<feature type="transmembrane region" description="Helical" evidence="13">
    <location>
        <begin position="139"/>
        <end position="159"/>
    </location>
</feature>
<dbReference type="Proteomes" id="UP000278962">
    <property type="component" value="Unassembled WGS sequence"/>
</dbReference>
<evidence type="ECO:0000256" key="8">
    <source>
        <dbReference type="ARBA" id="ARBA00023133"/>
    </source>
</evidence>
<feature type="region of interest" description="Disordered" evidence="12">
    <location>
        <begin position="316"/>
        <end position="335"/>
    </location>
</feature>
<feature type="transmembrane region" description="Helical" evidence="13">
    <location>
        <begin position="180"/>
        <end position="201"/>
    </location>
</feature>
<keyword evidence="7" id="KW-0408">Iron</keyword>
<evidence type="ECO:0000256" key="9">
    <source>
        <dbReference type="ARBA" id="ARBA00023136"/>
    </source>
</evidence>
<keyword evidence="5 13" id="KW-1133">Transmembrane helix</keyword>
<feature type="transmembrane region" description="Helical" evidence="13">
    <location>
        <begin position="233"/>
        <end position="250"/>
    </location>
</feature>
<evidence type="ECO:0000256" key="5">
    <source>
        <dbReference type="ARBA" id="ARBA00022989"/>
    </source>
</evidence>
<keyword evidence="8" id="KW-0350">Heme biosynthesis</keyword>
<comment type="subcellular location">
    <subcellularLocation>
        <location evidence="1">Membrane</location>
        <topology evidence="1">Multi-pass membrane protein</topology>
    </subcellularLocation>
</comment>
<dbReference type="EMBL" id="RBIL01000001">
    <property type="protein sequence ID" value="RKQ92899.1"/>
    <property type="molecule type" value="Genomic_DNA"/>
</dbReference>
<sequence length="335" mass="35904">MSAWVDAAEWFGSMTFLRRNFSPHEVRLVAYAALVVCAVIVFSGAAVRLTGSGLGCSDWPRCNGTSLTPELSYHALVEFGNRLMTSVVLIPCLLAVWATARRRPFRRDLLLIAVLLPVGVLAQAVWGGLTVIFDLSPGWVIMHFLLSMLLLVANVALAWRATFEPGVRPPARDKVSTWAVRLLVVPGFVSLTGGTIVTAAGPHAGGAGTGDVVERITWHGPGETLNWAIERHSTMGAILGFLSVAVWVIVRRRDRDPLIRRATTVVCILLACQGAVGALQWQLHLPAGLVWVHVTLATLTWVAILTAAATGGRISAPTASPDVPAPSREHEVALS</sequence>
<reference evidence="14 15" key="1">
    <citation type="submission" date="2018-10" db="EMBL/GenBank/DDBJ databases">
        <title>Genomic Encyclopedia of Archaeal and Bacterial Type Strains, Phase II (KMG-II): from individual species to whole genera.</title>
        <authorList>
            <person name="Goeker M."/>
        </authorList>
    </citation>
    <scope>NUCLEOTIDE SEQUENCE [LARGE SCALE GENOMIC DNA]</scope>
    <source>
        <strain evidence="14 15">DSM 14954</strain>
    </source>
</reference>
<dbReference type="AlphaFoldDB" id="A0A660LE91"/>
<feature type="transmembrane region" description="Helical" evidence="13">
    <location>
        <begin position="289"/>
        <end position="309"/>
    </location>
</feature>
<keyword evidence="4" id="KW-0479">Metal-binding</keyword>
<comment type="pathway">
    <text evidence="11">Porphyrin-containing compound metabolism.</text>
</comment>
<feature type="transmembrane region" description="Helical" evidence="13">
    <location>
        <begin position="79"/>
        <end position="97"/>
    </location>
</feature>
<feature type="transmembrane region" description="Helical" evidence="13">
    <location>
        <begin position="28"/>
        <end position="49"/>
    </location>
</feature>
<evidence type="ECO:0000256" key="2">
    <source>
        <dbReference type="ARBA" id="ARBA00022475"/>
    </source>
</evidence>
<evidence type="ECO:0000313" key="14">
    <source>
        <dbReference type="EMBL" id="RKQ92899.1"/>
    </source>
</evidence>
<proteinExistence type="predicted"/>
<evidence type="ECO:0000256" key="7">
    <source>
        <dbReference type="ARBA" id="ARBA00023004"/>
    </source>
</evidence>
<keyword evidence="3 13" id="KW-0812">Transmembrane</keyword>
<dbReference type="GO" id="GO:0006784">
    <property type="term" value="P:heme A biosynthetic process"/>
    <property type="evidence" value="ECO:0007669"/>
    <property type="project" value="InterPro"/>
</dbReference>
<evidence type="ECO:0000256" key="1">
    <source>
        <dbReference type="ARBA" id="ARBA00004141"/>
    </source>
</evidence>
<dbReference type="InterPro" id="IPR003780">
    <property type="entry name" value="COX15/CtaA_fam"/>
</dbReference>
<organism evidence="14 15">
    <name type="scientific">Solirubrobacter pauli</name>
    <dbReference type="NCBI Taxonomy" id="166793"/>
    <lineage>
        <taxon>Bacteria</taxon>
        <taxon>Bacillati</taxon>
        <taxon>Actinomycetota</taxon>
        <taxon>Thermoleophilia</taxon>
        <taxon>Solirubrobacterales</taxon>
        <taxon>Solirubrobacteraceae</taxon>
        <taxon>Solirubrobacter</taxon>
    </lineage>
</organism>
<keyword evidence="2" id="KW-1003">Cell membrane</keyword>
<feature type="transmembrane region" description="Helical" evidence="13">
    <location>
        <begin position="109"/>
        <end position="133"/>
    </location>
</feature>
<dbReference type="Pfam" id="PF02628">
    <property type="entry name" value="COX15-CtaA"/>
    <property type="match status" value="1"/>
</dbReference>
<keyword evidence="10" id="KW-1015">Disulfide bond</keyword>
<dbReference type="GO" id="GO:0046872">
    <property type="term" value="F:metal ion binding"/>
    <property type="evidence" value="ECO:0007669"/>
    <property type="project" value="UniProtKB-KW"/>
</dbReference>
<feature type="transmembrane region" description="Helical" evidence="13">
    <location>
        <begin position="262"/>
        <end position="283"/>
    </location>
</feature>
<evidence type="ECO:0000256" key="13">
    <source>
        <dbReference type="SAM" id="Phobius"/>
    </source>
</evidence>
<keyword evidence="15" id="KW-1185">Reference proteome</keyword>
<keyword evidence="6" id="KW-0560">Oxidoreductase</keyword>
<evidence type="ECO:0000256" key="12">
    <source>
        <dbReference type="SAM" id="MobiDB-lite"/>
    </source>
</evidence>
<dbReference type="InterPro" id="IPR050450">
    <property type="entry name" value="COX15/CtaA_HemeA_synthase"/>
</dbReference>
<evidence type="ECO:0000256" key="6">
    <source>
        <dbReference type="ARBA" id="ARBA00023002"/>
    </source>
</evidence>